<reference evidence="1" key="2">
    <citation type="submission" date="2011-02" db="EMBL/GenBank/DDBJ databases">
        <authorList>
            <person name="MacLean D."/>
        </authorList>
    </citation>
    <scope>NUCLEOTIDE SEQUENCE</scope>
</reference>
<dbReference type="EMBL" id="FR824058">
    <property type="protein sequence ID" value="CCA15590.1"/>
    <property type="molecule type" value="Genomic_DNA"/>
</dbReference>
<protein>
    <submittedName>
        <fullName evidence="1">AlNc14C13G1515 protein</fullName>
    </submittedName>
</protein>
<sequence length="83" mass="9448">MVATDNISAVLCLTRLHKAGCKDMRKGCEDTPKGCVRLRKKKTRLSEKDPQIDAMRRELSEKDAAHMIQMERMTQGNNAAMER</sequence>
<name>F0W3E7_9STRA</name>
<dbReference type="HOGENOM" id="CLU_2547300_0_0_1"/>
<reference evidence="1" key="1">
    <citation type="journal article" date="2011" name="PLoS Biol.">
        <title>Gene gain and loss during evolution of obligate parasitism in the white rust pathogen of Arabidopsis thaliana.</title>
        <authorList>
            <person name="Kemen E."/>
            <person name="Gardiner A."/>
            <person name="Schultz-Larsen T."/>
            <person name="Kemen A.C."/>
            <person name="Balmuth A.L."/>
            <person name="Robert-Seilaniantz A."/>
            <person name="Bailey K."/>
            <person name="Holub E."/>
            <person name="Studholme D.J."/>
            <person name="Maclean D."/>
            <person name="Jones J.D."/>
        </authorList>
    </citation>
    <scope>NUCLEOTIDE SEQUENCE</scope>
</reference>
<evidence type="ECO:0000313" key="1">
    <source>
        <dbReference type="EMBL" id="CCA15590.1"/>
    </source>
</evidence>
<proteinExistence type="predicted"/>
<organism evidence="1">
    <name type="scientific">Albugo laibachii Nc14</name>
    <dbReference type="NCBI Taxonomy" id="890382"/>
    <lineage>
        <taxon>Eukaryota</taxon>
        <taxon>Sar</taxon>
        <taxon>Stramenopiles</taxon>
        <taxon>Oomycota</taxon>
        <taxon>Peronosporomycetes</taxon>
        <taxon>Albuginales</taxon>
        <taxon>Albuginaceae</taxon>
        <taxon>Albugo</taxon>
    </lineage>
</organism>
<accession>F0W3E7</accession>
<dbReference type="AlphaFoldDB" id="F0W3E7"/>
<gene>
    <name evidence="1" type="primary">AlNc14C13G1515</name>
    <name evidence="1" type="ORF">ALNC14_017330</name>
</gene>